<evidence type="ECO:0000313" key="3">
    <source>
        <dbReference type="Proteomes" id="UP001175271"/>
    </source>
</evidence>
<protein>
    <submittedName>
        <fullName evidence="2">Uncharacterized protein</fullName>
    </submittedName>
</protein>
<reference evidence="2" key="1">
    <citation type="submission" date="2023-06" db="EMBL/GenBank/DDBJ databases">
        <title>Genomic analysis of the entomopathogenic nematode Steinernema hermaphroditum.</title>
        <authorList>
            <person name="Schwarz E.M."/>
            <person name="Heppert J.K."/>
            <person name="Baniya A."/>
            <person name="Schwartz H.T."/>
            <person name="Tan C.-H."/>
            <person name="Antoshechkin I."/>
            <person name="Sternberg P.W."/>
            <person name="Goodrich-Blair H."/>
            <person name="Dillman A.R."/>
        </authorList>
    </citation>
    <scope>NUCLEOTIDE SEQUENCE</scope>
    <source>
        <strain evidence="2">PS9179</strain>
        <tissue evidence="2">Whole animal</tissue>
    </source>
</reference>
<dbReference type="AlphaFoldDB" id="A0AA39H500"/>
<evidence type="ECO:0000313" key="2">
    <source>
        <dbReference type="EMBL" id="KAK0399355.1"/>
    </source>
</evidence>
<gene>
    <name evidence="2" type="ORF">QR680_003004</name>
</gene>
<dbReference type="EMBL" id="JAUCMV010000005">
    <property type="protein sequence ID" value="KAK0399355.1"/>
    <property type="molecule type" value="Genomic_DNA"/>
</dbReference>
<evidence type="ECO:0000256" key="1">
    <source>
        <dbReference type="SAM" id="MobiDB-lite"/>
    </source>
</evidence>
<feature type="compositionally biased region" description="Polar residues" evidence="1">
    <location>
        <begin position="484"/>
        <end position="500"/>
    </location>
</feature>
<keyword evidence="3" id="KW-1185">Reference proteome</keyword>
<comment type="caution">
    <text evidence="2">The sequence shown here is derived from an EMBL/GenBank/DDBJ whole genome shotgun (WGS) entry which is preliminary data.</text>
</comment>
<sequence>MKTEIFNLYSDFDFYGKFVASYGGIDTTMTFFKMRYFIDHDTLCRMDAADPPQTFDTMRRELASSQIIKQEIGFSEPDKKLIMRVNDFLSIPVCKTCHGRCQELTDVMSSPERLVVFLKGCTELETVALNVRTGFIENGARYPRRFTNFMPSLLIFADKKHRSINFCCMTRSGAEDRVVPVDFLELNIDYPFFSFFYDPHTDTIVCLGIKKRRFVSTEFDKALNVSHARIKLSGIRIKELETFSYAATCFPVPGHTLIVMSDNVSLPNSKSIMLLRLTRSSSEMLLVERDIRTRLRLKEVCHVFERHGELYVAGIRQNGKSSICKIELREIQRAESKLIPGMQRRQRTTVDQEYKTIGHDLLKEEIDGIRVVLGRGIPGEMEQELSMLEDHMQPLVLHDYYSRKQYENDFSELWNRATKLKMQLPRQPSNRKRHLTVHRIIRPPALYDFQTVAHLPPFLYRKDVHSERASSTVPDNPPPCLESSPPNRFTQPSAATSSEMDTYLGEAPNGGISHTNNAERTEESLEESVENFSRDPTEYAEPESVLDSEDSLSMSSSNPIFAVLKAANDILNSSTTC</sequence>
<feature type="compositionally biased region" description="Acidic residues" evidence="1">
    <location>
        <begin position="538"/>
        <end position="550"/>
    </location>
</feature>
<feature type="region of interest" description="Disordered" evidence="1">
    <location>
        <begin position="469"/>
        <end position="554"/>
    </location>
</feature>
<dbReference type="Proteomes" id="UP001175271">
    <property type="component" value="Unassembled WGS sequence"/>
</dbReference>
<proteinExistence type="predicted"/>
<organism evidence="2 3">
    <name type="scientific">Steinernema hermaphroditum</name>
    <dbReference type="NCBI Taxonomy" id="289476"/>
    <lineage>
        <taxon>Eukaryota</taxon>
        <taxon>Metazoa</taxon>
        <taxon>Ecdysozoa</taxon>
        <taxon>Nematoda</taxon>
        <taxon>Chromadorea</taxon>
        <taxon>Rhabditida</taxon>
        <taxon>Tylenchina</taxon>
        <taxon>Panagrolaimomorpha</taxon>
        <taxon>Strongyloidoidea</taxon>
        <taxon>Steinernematidae</taxon>
        <taxon>Steinernema</taxon>
    </lineage>
</organism>
<name>A0AA39H500_9BILA</name>
<accession>A0AA39H500</accession>